<keyword evidence="2" id="KW-1185">Reference proteome</keyword>
<reference evidence="1 2" key="1">
    <citation type="journal article" date="2016" name="Sci. Rep.">
        <title>A novel ammonia-oxidizing archaeon from wastewater treatment plant: Its enrichment, physiological and genomic characteristics.</title>
        <authorList>
            <person name="Li Y."/>
            <person name="Ding K."/>
            <person name="Wen X."/>
            <person name="Zhang B."/>
            <person name="Shen B."/>
            <person name="Yang Y."/>
        </authorList>
    </citation>
    <scope>NUCLEOTIDE SEQUENCE [LARGE SCALE GENOMIC DNA]</scope>
    <source>
        <strain evidence="1 2">SAT1</strain>
    </source>
</reference>
<name>A0A3G1B5S3_9ARCH</name>
<dbReference type="AlphaFoldDB" id="A0A3G1B5S3"/>
<sequence>MTYSIWLAPTAKDAKYLNQIIKNLATQYGAPKFDAHITLYSKVRSLSQAKQVLNENKFDVMRTKSIGIGKSDYLWKTVFLKIKKDKSLSYTNQILAKNLKTKYSFEPHISLIYKKMKPQTKTNLIKNLKMKKSYTFDRIIIIRSSKNVKQWKKLYSIRLNSTRRA</sequence>
<dbReference type="GeneID" id="24875222"/>
<dbReference type="Pfam" id="PF07823">
    <property type="entry name" value="CPDase"/>
    <property type="match status" value="1"/>
</dbReference>
<dbReference type="EMBL" id="CP011097">
    <property type="protein sequence ID" value="AJZ75413.1"/>
    <property type="molecule type" value="Genomic_DNA"/>
</dbReference>
<proteinExistence type="predicted"/>
<dbReference type="InterPro" id="IPR009097">
    <property type="entry name" value="Cyclic_Pdiesterase"/>
</dbReference>
<evidence type="ECO:0000313" key="2">
    <source>
        <dbReference type="Proteomes" id="UP000266745"/>
    </source>
</evidence>
<gene>
    <name evidence="1" type="ORF">SU86_002325</name>
</gene>
<dbReference type="RefSeq" id="WP_048188011.1">
    <property type="nucleotide sequence ID" value="NZ_CP011097.1"/>
</dbReference>
<dbReference type="GO" id="GO:0004113">
    <property type="term" value="F:2',3'-cyclic-nucleotide 3'-phosphodiesterase activity"/>
    <property type="evidence" value="ECO:0007669"/>
    <property type="project" value="TreeGrafter"/>
</dbReference>
<dbReference type="InterPro" id="IPR012386">
    <property type="entry name" value="Cyclic-nucl_3Pdiesterase"/>
</dbReference>
<organism evidence="1 2">
    <name type="scientific">Candidatus Nitrosotenuis cloacae</name>
    <dbReference type="NCBI Taxonomy" id="1603555"/>
    <lineage>
        <taxon>Archaea</taxon>
        <taxon>Nitrososphaerota</taxon>
        <taxon>Candidatus Nitrosotenuis</taxon>
    </lineage>
</organism>
<dbReference type="PANTHER" id="PTHR28141">
    <property type="entry name" value="2',3'-CYCLIC-NUCLEOTIDE 3'-PHOSPHODIESTERASE"/>
    <property type="match status" value="1"/>
</dbReference>
<protein>
    <recommendedName>
        <fullName evidence="3">Cyclic phosphodiesterase-like protein</fullName>
    </recommendedName>
</protein>
<dbReference type="OrthoDB" id="12239at2157"/>
<evidence type="ECO:0000313" key="1">
    <source>
        <dbReference type="EMBL" id="AJZ75413.1"/>
    </source>
</evidence>
<dbReference type="GO" id="GO:0009187">
    <property type="term" value="P:cyclic nucleotide metabolic process"/>
    <property type="evidence" value="ECO:0007669"/>
    <property type="project" value="TreeGrafter"/>
</dbReference>
<dbReference type="SUPFAM" id="SSF55144">
    <property type="entry name" value="LigT-like"/>
    <property type="match status" value="1"/>
</dbReference>
<dbReference type="PANTHER" id="PTHR28141:SF1">
    <property type="entry name" value="2',3'-CYCLIC-NUCLEOTIDE 3'-PHOSPHODIESTERASE"/>
    <property type="match status" value="1"/>
</dbReference>
<dbReference type="KEGG" id="tah:SU86_002325"/>
<accession>A0A3G1B5S3</accession>
<dbReference type="STRING" id="1603555.SU86_002325"/>
<dbReference type="Gene3D" id="3.90.1140.10">
    <property type="entry name" value="Cyclic phosphodiesterase"/>
    <property type="match status" value="1"/>
</dbReference>
<evidence type="ECO:0008006" key="3">
    <source>
        <dbReference type="Google" id="ProtNLM"/>
    </source>
</evidence>
<dbReference type="Proteomes" id="UP000266745">
    <property type="component" value="Chromosome"/>
</dbReference>